<evidence type="ECO:0000313" key="1">
    <source>
        <dbReference type="EMBL" id="MFD0912718.1"/>
    </source>
</evidence>
<reference evidence="2" key="1">
    <citation type="journal article" date="2019" name="Int. J. Syst. Evol. Microbiol.">
        <title>The Global Catalogue of Microorganisms (GCM) 10K type strain sequencing project: providing services to taxonomists for standard genome sequencing and annotation.</title>
        <authorList>
            <consortium name="The Broad Institute Genomics Platform"/>
            <consortium name="The Broad Institute Genome Sequencing Center for Infectious Disease"/>
            <person name="Wu L."/>
            <person name="Ma J."/>
        </authorList>
    </citation>
    <scope>NUCLEOTIDE SEQUENCE [LARGE SCALE GENOMIC DNA]</scope>
    <source>
        <strain evidence="2">CCUG 58412</strain>
    </source>
</reference>
<dbReference type="EMBL" id="JBHTKB010000001">
    <property type="protein sequence ID" value="MFD0912718.1"/>
    <property type="molecule type" value="Genomic_DNA"/>
</dbReference>
<sequence length="62" mass="7238">MKTVKTVKLSEAEILRIKHEQQARDRQLVKDGVRTQESMFLIPREVVKNSTVRHRGFSSDDD</sequence>
<evidence type="ECO:0000313" key="2">
    <source>
        <dbReference type="Proteomes" id="UP001597128"/>
    </source>
</evidence>
<organism evidence="1 2">
    <name type="scientific">Methylophilus luteus</name>
    <dbReference type="NCBI Taxonomy" id="640108"/>
    <lineage>
        <taxon>Bacteria</taxon>
        <taxon>Pseudomonadati</taxon>
        <taxon>Pseudomonadota</taxon>
        <taxon>Betaproteobacteria</taxon>
        <taxon>Nitrosomonadales</taxon>
        <taxon>Methylophilaceae</taxon>
        <taxon>Methylophilus</taxon>
    </lineage>
</organism>
<proteinExistence type="predicted"/>
<keyword evidence="2" id="KW-1185">Reference proteome</keyword>
<protein>
    <submittedName>
        <fullName evidence="1">Uncharacterized protein</fullName>
    </submittedName>
</protein>
<gene>
    <name evidence="1" type="ORF">ACFQ1Z_04090</name>
</gene>
<dbReference type="RefSeq" id="WP_379055869.1">
    <property type="nucleotide sequence ID" value="NZ_JBHTKB010000001.1"/>
</dbReference>
<comment type="caution">
    <text evidence="1">The sequence shown here is derived from an EMBL/GenBank/DDBJ whole genome shotgun (WGS) entry which is preliminary data.</text>
</comment>
<dbReference type="Proteomes" id="UP001597128">
    <property type="component" value="Unassembled WGS sequence"/>
</dbReference>
<name>A0ABW3F514_9PROT</name>
<accession>A0ABW3F514</accession>